<dbReference type="EMBL" id="CAMXCT020002014">
    <property type="protein sequence ID" value="CAL1148339.1"/>
    <property type="molecule type" value="Genomic_DNA"/>
</dbReference>
<reference evidence="2" key="2">
    <citation type="submission" date="2024-04" db="EMBL/GenBank/DDBJ databases">
        <authorList>
            <person name="Chen Y."/>
            <person name="Shah S."/>
            <person name="Dougan E. K."/>
            <person name="Thang M."/>
            <person name="Chan C."/>
        </authorList>
    </citation>
    <scope>NUCLEOTIDE SEQUENCE [LARGE SCALE GENOMIC DNA]</scope>
</reference>
<dbReference type="Gene3D" id="3.40.140.10">
    <property type="entry name" value="Cytidine Deaminase, domain 2"/>
    <property type="match status" value="1"/>
</dbReference>
<evidence type="ECO:0000313" key="2">
    <source>
        <dbReference type="EMBL" id="CAL1148339.1"/>
    </source>
</evidence>
<reference evidence="1" key="1">
    <citation type="submission" date="2022-10" db="EMBL/GenBank/DDBJ databases">
        <authorList>
            <person name="Chen Y."/>
            <person name="Dougan E. K."/>
            <person name="Chan C."/>
            <person name="Rhodes N."/>
            <person name="Thang M."/>
        </authorList>
    </citation>
    <scope>NUCLEOTIDE SEQUENCE</scope>
</reference>
<proteinExistence type="predicted"/>
<dbReference type="PANTHER" id="PTHR12941:SF10">
    <property type="entry name" value="ER MEMBRANE PROTEIN COMPLEX SUBUNIT 8_9 HOMOLOG"/>
    <property type="match status" value="1"/>
</dbReference>
<dbReference type="Proteomes" id="UP001152797">
    <property type="component" value="Unassembled WGS sequence"/>
</dbReference>
<dbReference type="AlphaFoldDB" id="A0A9P1CML7"/>
<dbReference type="GO" id="GO:0072546">
    <property type="term" value="C:EMC complex"/>
    <property type="evidence" value="ECO:0007669"/>
    <property type="project" value="InterPro"/>
</dbReference>
<keyword evidence="4" id="KW-1185">Reference proteome</keyword>
<protein>
    <submittedName>
        <fullName evidence="3">MPN domain-containing protein</fullName>
    </submittedName>
</protein>
<comment type="caution">
    <text evidence="1">The sequence shown here is derived from an EMBL/GenBank/DDBJ whole genome shotgun (WGS) entry which is preliminary data.</text>
</comment>
<dbReference type="InterPro" id="IPR005366">
    <property type="entry name" value="EMC8/9"/>
</dbReference>
<organism evidence="1">
    <name type="scientific">Cladocopium goreaui</name>
    <dbReference type="NCBI Taxonomy" id="2562237"/>
    <lineage>
        <taxon>Eukaryota</taxon>
        <taxon>Sar</taxon>
        <taxon>Alveolata</taxon>
        <taxon>Dinophyceae</taxon>
        <taxon>Suessiales</taxon>
        <taxon>Symbiodiniaceae</taxon>
        <taxon>Cladocopium</taxon>
    </lineage>
</organism>
<name>A0A9P1CML7_9DINO</name>
<evidence type="ECO:0000313" key="4">
    <source>
        <dbReference type="Proteomes" id="UP001152797"/>
    </source>
</evidence>
<dbReference type="CDD" id="cd08060">
    <property type="entry name" value="MPN_UPF0172"/>
    <property type="match status" value="1"/>
</dbReference>
<accession>A0A9P1CML7</accession>
<dbReference type="Pfam" id="PF03665">
    <property type="entry name" value="UPF0172"/>
    <property type="match status" value="1"/>
</dbReference>
<dbReference type="OrthoDB" id="194468at2759"/>
<evidence type="ECO:0000313" key="1">
    <source>
        <dbReference type="EMBL" id="CAI3994964.1"/>
    </source>
</evidence>
<dbReference type="PANTHER" id="PTHR12941">
    <property type="entry name" value="ER MEMBRANE PROTEIN COMPLEX"/>
    <property type="match status" value="1"/>
</dbReference>
<gene>
    <name evidence="1" type="ORF">C1SCF055_LOCUS21574</name>
</gene>
<dbReference type="EMBL" id="CAMXCT030002014">
    <property type="protein sequence ID" value="CAL4782276.1"/>
    <property type="molecule type" value="Genomic_DNA"/>
</dbReference>
<evidence type="ECO:0000313" key="3">
    <source>
        <dbReference type="EMBL" id="CAL4782276.1"/>
    </source>
</evidence>
<dbReference type="EMBL" id="CAMXCT010002014">
    <property type="protein sequence ID" value="CAI3994964.1"/>
    <property type="molecule type" value="Genomic_DNA"/>
</dbReference>
<sequence>MAPSAGYSFHPQAYAKAVLHVCKHSSSSVLGLFLGHADGKVIKVVETIPLFHTHALGPMLKIACMLAEEHCKSADASLEIVGIYHATPSGSTEMTPVKAIADKIAANFASASVWSLDASKLPDKHFAFKGMGRVKDEWKAVGSDLVSLNSEVLSETSRLIGEMRFLDVVDFDDHLADGNKSWLNETLFAGDKLEKIRAD</sequence>